<name>A0A125Q6N3_9BRAD</name>
<evidence type="ECO:0000256" key="1">
    <source>
        <dbReference type="SAM" id="MobiDB-lite"/>
    </source>
</evidence>
<comment type="caution">
    <text evidence="2">The sequence shown here is derived from an EMBL/GenBank/DDBJ whole genome shotgun (WGS) entry which is preliminary data.</text>
</comment>
<proteinExistence type="predicted"/>
<protein>
    <submittedName>
        <fullName evidence="2">Uncharacterized protein</fullName>
    </submittedName>
</protein>
<gene>
    <name evidence="2" type="ORF">AS156_18535</name>
</gene>
<evidence type="ECO:0000313" key="2">
    <source>
        <dbReference type="EMBL" id="KWV48472.1"/>
    </source>
</evidence>
<dbReference type="Proteomes" id="UP000057737">
    <property type="component" value="Unassembled WGS sequence"/>
</dbReference>
<keyword evidence="3" id="KW-1185">Reference proteome</keyword>
<feature type="region of interest" description="Disordered" evidence="1">
    <location>
        <begin position="223"/>
        <end position="257"/>
    </location>
</feature>
<dbReference type="AlphaFoldDB" id="A0A125Q6N3"/>
<dbReference type="EMBL" id="LNCU01000107">
    <property type="protein sequence ID" value="KWV48472.1"/>
    <property type="molecule type" value="Genomic_DNA"/>
</dbReference>
<feature type="compositionally biased region" description="Polar residues" evidence="1">
    <location>
        <begin position="223"/>
        <end position="232"/>
    </location>
</feature>
<reference evidence="2 3" key="1">
    <citation type="submission" date="2015-11" db="EMBL/GenBank/DDBJ databases">
        <title>Draft Genome Sequence of the Strain BR 10303 (Bradyrhizobium sp.) isolated from nodules of Centrolobium paraense.</title>
        <authorList>
            <person name="Zelli J.E."/>
            <person name="Simoes-Araujo J.L."/>
            <person name="Barauna A.C."/>
            <person name="Silva K."/>
        </authorList>
    </citation>
    <scope>NUCLEOTIDE SEQUENCE [LARGE SCALE GENOMIC DNA]</scope>
    <source>
        <strain evidence="2 3">BR 10303</strain>
    </source>
</reference>
<evidence type="ECO:0000313" key="3">
    <source>
        <dbReference type="Proteomes" id="UP000057737"/>
    </source>
</evidence>
<sequence>MLAVICCSGCGLTAPEINEPFDVDKPPGGYTPVGFSATAQIEYEIKKRIYCDLRAAVKAANEVPVTEGPTVDRLTVKQPGQIPKSWGAQVSLSLQVDETSGLNPGVAMNQALPNAATVFGVGIANTVTTPQSFSLGFGGTVSSTATRTDKFDPYYSVEDLLKPYAPNSICAGGPPYIQNDYLWKGWVPAQSSPFIIESDLRIKEWLVGAMFVANALPSSPIPSQFRGSSATDAKSRKGDKGNEADKGKGGGESQVTSNKDTVSLEIKFIIVTSGSITPTWKLVRFSANSGSSPFFNTGRTRTHDLIITIGDPSLISSNSHLASQIGNSVSSANKANGSSNGN</sequence>
<organism evidence="2 3">
    <name type="scientific">Bradyrhizobium macuxiense</name>
    <dbReference type="NCBI Taxonomy" id="1755647"/>
    <lineage>
        <taxon>Bacteria</taxon>
        <taxon>Pseudomonadati</taxon>
        <taxon>Pseudomonadota</taxon>
        <taxon>Alphaproteobacteria</taxon>
        <taxon>Hyphomicrobiales</taxon>
        <taxon>Nitrobacteraceae</taxon>
        <taxon>Bradyrhizobium</taxon>
    </lineage>
</organism>
<feature type="compositionally biased region" description="Basic and acidic residues" evidence="1">
    <location>
        <begin position="233"/>
        <end position="249"/>
    </location>
</feature>
<accession>A0A125Q6N3</accession>